<dbReference type="EMBL" id="PGGH01193456">
    <property type="protein sequence ID" value="NIG60530.1"/>
    <property type="molecule type" value="Genomic_DNA"/>
</dbReference>
<keyword evidence="2" id="KW-1185">Reference proteome</keyword>
<proteinExistence type="predicted"/>
<organism evidence="1 2">
    <name type="scientific">Pontoporia blainvillei</name>
    <name type="common">Franciscana</name>
    <name type="synonym">Delphinus blainvillei</name>
    <dbReference type="NCBI Taxonomy" id="48723"/>
    <lineage>
        <taxon>Eukaryota</taxon>
        <taxon>Metazoa</taxon>
        <taxon>Chordata</taxon>
        <taxon>Craniata</taxon>
        <taxon>Vertebrata</taxon>
        <taxon>Euteleostomi</taxon>
        <taxon>Mammalia</taxon>
        <taxon>Eutheria</taxon>
        <taxon>Laurasiatheria</taxon>
        <taxon>Artiodactyla</taxon>
        <taxon>Whippomorpha</taxon>
        <taxon>Cetacea</taxon>
        <taxon>Odontoceti</taxon>
        <taxon>Pontoporiidae</taxon>
        <taxon>Pontoporia</taxon>
    </lineage>
</organism>
<evidence type="ECO:0000313" key="1">
    <source>
        <dbReference type="EMBL" id="NIG60530.1"/>
    </source>
</evidence>
<evidence type="ECO:0000313" key="2">
    <source>
        <dbReference type="Proteomes" id="UP001165941"/>
    </source>
</evidence>
<gene>
    <name evidence="1" type="ORF">BU61_4332</name>
</gene>
<accession>A0ABX0S767</accession>
<comment type="caution">
    <text evidence="1">The sequence shown here is derived from an EMBL/GenBank/DDBJ whole genome shotgun (WGS) entry which is preliminary data.</text>
</comment>
<reference evidence="1" key="1">
    <citation type="submission" date="2018-05" db="EMBL/GenBank/DDBJ databases">
        <authorList>
            <person name="Pedro S.L.S."/>
            <person name="Freitas R.C."/>
            <person name="Barreto A.S."/>
            <person name="Lima A.O.S."/>
        </authorList>
    </citation>
    <scope>NUCLEOTIDE SEQUENCE</scope>
    <source>
        <strain evidence="1">BP203</strain>
        <tissue evidence="1">Muscle</tissue>
    </source>
</reference>
<protein>
    <submittedName>
        <fullName evidence="1">Rap guanine nucleotide exchange factor 5</fullName>
    </submittedName>
</protein>
<name>A0ABX0S767_PONBL</name>
<dbReference type="Proteomes" id="UP001165941">
    <property type="component" value="Unassembled WGS sequence"/>
</dbReference>
<sequence>MGSQKTASFGIATLSRRISNPYLEPTPSQIYGENSSCAGRALRNIIIVQAADLIKDRVNLKGFYRLKKDWEMDINQVHGKEPSIQEKLRWVGTGRLASRTLSFGPMQIYGHRGLAAPTGYGNYVISFRLMSVTTCTVNLKEKRRGRMVSNFYYSLCLSFPLELASVNFVTFLRKSSTDISENTREATFGKLKHMNHYHMKMLSHYMIKMN</sequence>